<dbReference type="PATRIC" id="fig|1423731.3.peg.219"/>
<keyword evidence="3" id="KW-0489">Methyltransferase</keyword>
<evidence type="ECO:0000259" key="2">
    <source>
        <dbReference type="Pfam" id="PF13649"/>
    </source>
</evidence>
<dbReference type="Gene3D" id="3.40.50.150">
    <property type="entry name" value="Vaccinia Virus protein VP39"/>
    <property type="match status" value="1"/>
</dbReference>
<dbReference type="OrthoDB" id="9811589at2"/>
<evidence type="ECO:0000256" key="1">
    <source>
        <dbReference type="ARBA" id="ARBA00022679"/>
    </source>
</evidence>
<dbReference type="InterPro" id="IPR041698">
    <property type="entry name" value="Methyltransf_25"/>
</dbReference>
<evidence type="ECO:0000313" key="4">
    <source>
        <dbReference type="Proteomes" id="UP000051621"/>
    </source>
</evidence>
<dbReference type="AlphaFoldDB" id="A0A0R1M566"/>
<dbReference type="Gene3D" id="2.20.25.110">
    <property type="entry name" value="S-adenosyl-L-methionine-dependent methyltransferases"/>
    <property type="match status" value="1"/>
</dbReference>
<dbReference type="PANTHER" id="PTHR43861">
    <property type="entry name" value="TRANS-ACONITATE 2-METHYLTRANSFERASE-RELATED"/>
    <property type="match status" value="1"/>
</dbReference>
<keyword evidence="4" id="KW-1185">Reference proteome</keyword>
<feature type="domain" description="Methyltransferase" evidence="2">
    <location>
        <begin position="38"/>
        <end position="133"/>
    </location>
</feature>
<dbReference type="CDD" id="cd02440">
    <property type="entry name" value="AdoMet_MTases"/>
    <property type="match status" value="1"/>
</dbReference>
<protein>
    <submittedName>
        <fullName evidence="3">Putative methyltransferase (Putative)</fullName>
    </submittedName>
</protein>
<organism evidence="3 4">
    <name type="scientific">Liquorilactobacillus capillatus DSM 19910</name>
    <dbReference type="NCBI Taxonomy" id="1423731"/>
    <lineage>
        <taxon>Bacteria</taxon>
        <taxon>Bacillati</taxon>
        <taxon>Bacillota</taxon>
        <taxon>Bacilli</taxon>
        <taxon>Lactobacillales</taxon>
        <taxon>Lactobacillaceae</taxon>
        <taxon>Liquorilactobacillus</taxon>
    </lineage>
</organism>
<dbReference type="SUPFAM" id="SSF53335">
    <property type="entry name" value="S-adenosyl-L-methionine-dependent methyltransferases"/>
    <property type="match status" value="1"/>
</dbReference>
<dbReference type="RefSeq" id="WP_057742163.1">
    <property type="nucleotide sequence ID" value="NZ_AZEF01000006.1"/>
</dbReference>
<dbReference type="EMBL" id="AZEF01000006">
    <property type="protein sequence ID" value="KRL03212.1"/>
    <property type="molecule type" value="Genomic_DNA"/>
</dbReference>
<dbReference type="GO" id="GO:0032259">
    <property type="term" value="P:methylation"/>
    <property type="evidence" value="ECO:0007669"/>
    <property type="project" value="UniProtKB-KW"/>
</dbReference>
<comment type="caution">
    <text evidence="3">The sequence shown here is derived from an EMBL/GenBank/DDBJ whole genome shotgun (WGS) entry which is preliminary data.</text>
</comment>
<dbReference type="GO" id="GO:0008168">
    <property type="term" value="F:methyltransferase activity"/>
    <property type="evidence" value="ECO:0007669"/>
    <property type="project" value="UniProtKB-KW"/>
</dbReference>
<proteinExistence type="predicted"/>
<sequence length="246" mass="28352">MIYTTFAQLYDELMEPEMYRCWEHFIEQQVPKLETASILDLACGTGRLAILLAQKGYHVTGSDLSSDMLALAEERARNAHVTLPLVEANMLVLNDLAQFDVITCCLDSLCYLENKKAMQTVFEQVFAHLHPNGTFIFDVISPHQTDVVYPGYMYNYTDEERAFIWESYSGEKSHSVVHDLTFFVYDELTNGYTRLSETHHERTYPLADYMQMLNAAGFKEVSKSASFGQKEISQSTDRWFFVCHKK</sequence>
<dbReference type="Pfam" id="PF13649">
    <property type="entry name" value="Methyltransf_25"/>
    <property type="match status" value="1"/>
</dbReference>
<dbReference type="Proteomes" id="UP000051621">
    <property type="component" value="Unassembled WGS sequence"/>
</dbReference>
<dbReference type="STRING" id="1423731.FC81_GL000214"/>
<accession>A0A0R1M566</accession>
<gene>
    <name evidence="3" type="ORF">FC81_GL000214</name>
</gene>
<dbReference type="InterPro" id="IPR029063">
    <property type="entry name" value="SAM-dependent_MTases_sf"/>
</dbReference>
<keyword evidence="1 3" id="KW-0808">Transferase</keyword>
<reference evidence="3 4" key="1">
    <citation type="journal article" date="2015" name="Genome Announc.">
        <title>Expanding the biotechnology potential of lactobacilli through comparative genomics of 213 strains and associated genera.</title>
        <authorList>
            <person name="Sun Z."/>
            <person name="Harris H.M."/>
            <person name="McCann A."/>
            <person name="Guo C."/>
            <person name="Argimon S."/>
            <person name="Zhang W."/>
            <person name="Yang X."/>
            <person name="Jeffery I.B."/>
            <person name="Cooney J.C."/>
            <person name="Kagawa T.F."/>
            <person name="Liu W."/>
            <person name="Song Y."/>
            <person name="Salvetti E."/>
            <person name="Wrobel A."/>
            <person name="Rasinkangas P."/>
            <person name="Parkhill J."/>
            <person name="Rea M.C."/>
            <person name="O'Sullivan O."/>
            <person name="Ritari J."/>
            <person name="Douillard F.P."/>
            <person name="Paul Ross R."/>
            <person name="Yang R."/>
            <person name="Briner A.E."/>
            <person name="Felis G.E."/>
            <person name="de Vos W.M."/>
            <person name="Barrangou R."/>
            <person name="Klaenhammer T.R."/>
            <person name="Caufield P.W."/>
            <person name="Cui Y."/>
            <person name="Zhang H."/>
            <person name="O'Toole P.W."/>
        </authorList>
    </citation>
    <scope>NUCLEOTIDE SEQUENCE [LARGE SCALE GENOMIC DNA]</scope>
    <source>
        <strain evidence="3 4">DSM 19910</strain>
    </source>
</reference>
<name>A0A0R1M566_9LACO</name>
<evidence type="ECO:0000313" key="3">
    <source>
        <dbReference type="EMBL" id="KRL03212.1"/>
    </source>
</evidence>